<feature type="signal peptide" evidence="1">
    <location>
        <begin position="1"/>
        <end position="23"/>
    </location>
</feature>
<organism evidence="3 4">
    <name type="scientific">Triparma laevis f. inornata</name>
    <dbReference type="NCBI Taxonomy" id="1714386"/>
    <lineage>
        <taxon>Eukaryota</taxon>
        <taxon>Sar</taxon>
        <taxon>Stramenopiles</taxon>
        <taxon>Ochrophyta</taxon>
        <taxon>Bolidophyceae</taxon>
        <taxon>Parmales</taxon>
        <taxon>Triparmaceae</taxon>
        <taxon>Triparma</taxon>
    </lineage>
</organism>
<dbReference type="EMBL" id="BLQM01000421">
    <property type="protein sequence ID" value="GMH88962.1"/>
    <property type="molecule type" value="Genomic_DNA"/>
</dbReference>
<evidence type="ECO:0000259" key="2">
    <source>
        <dbReference type="Pfam" id="PF12777"/>
    </source>
</evidence>
<dbReference type="Pfam" id="PF12777">
    <property type="entry name" value="MT"/>
    <property type="match status" value="1"/>
</dbReference>
<protein>
    <recommendedName>
        <fullName evidence="2">Dynein heavy chain coiled coil stalk domain-containing protein</fullName>
    </recommendedName>
</protein>
<name>A0A9W7BEI3_9STRA</name>
<feature type="domain" description="Dynein heavy chain coiled coil stalk" evidence="2">
    <location>
        <begin position="20"/>
        <end position="82"/>
    </location>
</feature>
<sequence length="155" mass="16743">MKTPTRLTLGLCLGSQFWFLMNAIPAVEKAMAALDTILYSELQSCKGFSKPPPGVDDVFGAVMVLFANVKALPTAKGLKVQKNGQIKEDDRGWLGRSQEGASTVGAVTQDIYTTMDAKSVREQEGVDILQAETADGWNTLEGDADVDQEHVHSRG</sequence>
<feature type="chain" id="PRO_5040874097" description="Dynein heavy chain coiled coil stalk domain-containing protein" evidence="1">
    <location>
        <begin position="24"/>
        <end position="155"/>
    </location>
</feature>
<comment type="caution">
    <text evidence="3">The sequence shown here is derived from an EMBL/GenBank/DDBJ whole genome shotgun (WGS) entry which is preliminary data.</text>
</comment>
<dbReference type="Proteomes" id="UP001162640">
    <property type="component" value="Unassembled WGS sequence"/>
</dbReference>
<keyword evidence="1" id="KW-0732">Signal</keyword>
<dbReference type="Gene3D" id="1.20.920.60">
    <property type="match status" value="1"/>
</dbReference>
<dbReference type="AlphaFoldDB" id="A0A9W7BEI3"/>
<evidence type="ECO:0000313" key="4">
    <source>
        <dbReference type="Proteomes" id="UP001162640"/>
    </source>
</evidence>
<reference evidence="4" key="1">
    <citation type="journal article" date="2023" name="Commun. Biol.">
        <title>Genome analysis of Parmales, the sister group of diatoms, reveals the evolutionary specialization of diatoms from phago-mixotrophs to photoautotrophs.</title>
        <authorList>
            <person name="Ban H."/>
            <person name="Sato S."/>
            <person name="Yoshikawa S."/>
            <person name="Yamada K."/>
            <person name="Nakamura Y."/>
            <person name="Ichinomiya M."/>
            <person name="Sato N."/>
            <person name="Blanc-Mathieu R."/>
            <person name="Endo H."/>
            <person name="Kuwata A."/>
            <person name="Ogata H."/>
        </authorList>
    </citation>
    <scope>NUCLEOTIDE SEQUENCE [LARGE SCALE GENOMIC DNA]</scope>
</reference>
<evidence type="ECO:0000256" key="1">
    <source>
        <dbReference type="SAM" id="SignalP"/>
    </source>
</evidence>
<dbReference type="InterPro" id="IPR024743">
    <property type="entry name" value="Dynein_HC_stalk"/>
</dbReference>
<proteinExistence type="predicted"/>
<evidence type="ECO:0000313" key="3">
    <source>
        <dbReference type="EMBL" id="GMH88962.1"/>
    </source>
</evidence>
<accession>A0A9W7BEI3</accession>
<gene>
    <name evidence="3" type="ORF">TL16_g11315</name>
</gene>